<dbReference type="NCBIfam" id="NF038402">
    <property type="entry name" value="TroA_like"/>
    <property type="match status" value="1"/>
</dbReference>
<feature type="domain" description="Fe/B12 periplasmic-binding" evidence="3">
    <location>
        <begin position="38"/>
        <end position="285"/>
    </location>
</feature>
<dbReference type="PANTHER" id="PTHR30535:SF34">
    <property type="entry name" value="MOLYBDATE-BINDING PROTEIN MOLA"/>
    <property type="match status" value="1"/>
</dbReference>
<dbReference type="InterPro" id="IPR050902">
    <property type="entry name" value="ABC_Transporter_SBP"/>
</dbReference>
<feature type="signal peptide" evidence="2">
    <location>
        <begin position="1"/>
        <end position="17"/>
    </location>
</feature>
<dbReference type="Proteomes" id="UP001495147">
    <property type="component" value="Unassembled WGS sequence"/>
</dbReference>
<dbReference type="PROSITE" id="PS50983">
    <property type="entry name" value="FE_B12_PBP"/>
    <property type="match status" value="1"/>
</dbReference>
<comment type="caution">
    <text evidence="4">The sequence shown here is derived from an EMBL/GenBank/DDBJ whole genome shotgun (WGS) entry which is preliminary data.</text>
</comment>
<name>A0ABV0G1M0_9BURK</name>
<dbReference type="Pfam" id="PF01497">
    <property type="entry name" value="Peripla_BP_2"/>
    <property type="match status" value="1"/>
</dbReference>
<evidence type="ECO:0000259" key="3">
    <source>
        <dbReference type="PROSITE" id="PS50983"/>
    </source>
</evidence>
<protein>
    <submittedName>
        <fullName evidence="4">Helical backbone metal receptor</fullName>
    </submittedName>
</protein>
<proteinExistence type="predicted"/>
<dbReference type="InterPro" id="IPR054828">
    <property type="entry name" value="Vit_B12_bind_prot"/>
</dbReference>
<sequence>MKALVALLLCIALPTWSAGIELRDDLGHTSRLAAPARRVVSLLPSLTESVCALGACDRLVGVDRYSNHPKQVKALPEVGGIDDTHVEQIVALKPDLVLAATSTRVTDRLRALGLTVVSLEPRSHADAQRVLGLLGRLLGVPDAEALWQRTEAGAAAAVASVPPAARGVRVYWEVSSGLYAAGPPSFMGELLTRLGVANIVPASLGPFPKINPEFVVQQNPALILVGARNAEGLAQRPGWAQIDAVRTGRICTFSNEEGDVLARPGPRMAEAAQIVARCLKEKFAS</sequence>
<evidence type="ECO:0000313" key="4">
    <source>
        <dbReference type="EMBL" id="MEO3691631.1"/>
    </source>
</evidence>
<dbReference type="InterPro" id="IPR002491">
    <property type="entry name" value="ABC_transptr_periplasmic_BD"/>
</dbReference>
<dbReference type="EMBL" id="JBDPZD010000002">
    <property type="protein sequence ID" value="MEO3691631.1"/>
    <property type="molecule type" value="Genomic_DNA"/>
</dbReference>
<keyword evidence="1 2" id="KW-0732">Signal</keyword>
<dbReference type="Gene3D" id="3.40.50.1980">
    <property type="entry name" value="Nitrogenase molybdenum iron protein domain"/>
    <property type="match status" value="2"/>
</dbReference>
<keyword evidence="5" id="KW-1185">Reference proteome</keyword>
<evidence type="ECO:0000256" key="2">
    <source>
        <dbReference type="SAM" id="SignalP"/>
    </source>
</evidence>
<keyword evidence="4" id="KW-0675">Receptor</keyword>
<evidence type="ECO:0000313" key="5">
    <source>
        <dbReference type="Proteomes" id="UP001495147"/>
    </source>
</evidence>
<dbReference type="PANTHER" id="PTHR30535">
    <property type="entry name" value="VITAMIN B12-BINDING PROTEIN"/>
    <property type="match status" value="1"/>
</dbReference>
<feature type="chain" id="PRO_5046670596" evidence="2">
    <location>
        <begin position="18"/>
        <end position="285"/>
    </location>
</feature>
<gene>
    <name evidence="4" type="ORF">ABDJ85_09135</name>
</gene>
<accession>A0ABV0G1M0</accession>
<evidence type="ECO:0000256" key="1">
    <source>
        <dbReference type="ARBA" id="ARBA00022729"/>
    </source>
</evidence>
<dbReference type="SUPFAM" id="SSF53807">
    <property type="entry name" value="Helical backbone' metal receptor"/>
    <property type="match status" value="1"/>
</dbReference>
<reference evidence="4 5" key="1">
    <citation type="submission" date="2024-05" db="EMBL/GenBank/DDBJ databases">
        <title>Roseateles sp. DJS-2-20 16S ribosomal RNA gene Genome sequencing and assembly.</title>
        <authorList>
            <person name="Woo H."/>
        </authorList>
    </citation>
    <scope>NUCLEOTIDE SEQUENCE [LARGE SCALE GENOMIC DNA]</scope>
    <source>
        <strain evidence="4 5">DJS-2-20</strain>
    </source>
</reference>
<dbReference type="RefSeq" id="WP_347704448.1">
    <property type="nucleotide sequence ID" value="NZ_JBDPZD010000002.1"/>
</dbReference>
<organism evidence="4 5">
    <name type="scientific">Roseateles paludis</name>
    <dbReference type="NCBI Taxonomy" id="3145238"/>
    <lineage>
        <taxon>Bacteria</taxon>
        <taxon>Pseudomonadati</taxon>
        <taxon>Pseudomonadota</taxon>
        <taxon>Betaproteobacteria</taxon>
        <taxon>Burkholderiales</taxon>
        <taxon>Sphaerotilaceae</taxon>
        <taxon>Roseateles</taxon>
    </lineage>
</organism>